<dbReference type="InterPro" id="IPR035979">
    <property type="entry name" value="RBD_domain_sf"/>
</dbReference>
<feature type="compositionally biased region" description="Acidic residues" evidence="6">
    <location>
        <begin position="270"/>
        <end position="289"/>
    </location>
</feature>
<keyword evidence="4" id="KW-0539">Nucleus</keyword>
<comment type="subcellular location">
    <subcellularLocation>
        <location evidence="1">Nucleus</location>
    </subcellularLocation>
</comment>
<evidence type="ECO:0000256" key="3">
    <source>
        <dbReference type="ARBA" id="ARBA00022884"/>
    </source>
</evidence>
<comment type="caution">
    <text evidence="8">The sequence shown here is derived from an EMBL/GenBank/DDBJ whole genome shotgun (WGS) entry which is preliminary data.</text>
</comment>
<sequence>MAPARKKQRLADGAAVPVVDTAVDEDNTEASAPTPKAASKDVDQDQHKRSLFVRSLPAATTSESLTELFSESYPVKHAVAVKDPATKQCRGYGFVTFADVEDAQKAKKHFNGHLIDGKKLRVELAERRHRDGEDAGVDESKAKRQEEQKEAKQPPKLIVRNLPWTVKTSDQLAKLFQSYGKVKKAYLPKKSGGLLPGFGFVLMRGRKNAEKAIEGVNGKEIDGRTLAVDWSVDKETYQKTMQEDEPSEDKAPVIDEAEEDDGSDAGVNVDDMDADADEDMQSDEEDDGTDERSEHSTDATTPDPDEKEIQEMNKQEDKSSTIFVRNLPFTCGDEDLEDHFSRFGSTRYARVVLDHQTGRPKGTGFVCFYEKDDAAACLRAAPRAAPPSASQANSASILQNTSNDTSGQYTLDGRVLVLSRAVEKSEANRLNDEGAASRTRRDRDKRRLYLLSEGTIATNTKLWESLPPSEQTMREGSLKQRKTLIESNPSLNLSLTRLSIRNIPRSITSKDLKQLAREAVVGFATEVKEAKRQRLTREELERGLDEMTAADESRKAKGKGIVRQAKVVFEGEGGGKVDEGSGAGRSRGYGFVEYYTHRSALMGLRWLNGHSVGYQVKDTPTGKGAGKAGAREALQDRKKRLIVEFAIENAQVMHRRQELERKARERSKAVQDGKVLAEAKGGMADAAEAGKGGKKFNKADKTFKKKRVHEEKVVAEKVAAKKRKLGGHGSGADGATGGDGATEEDKLAKRNRIIGRKRQLRRAKVAGRR</sequence>
<feature type="compositionally biased region" description="Basic residues" evidence="6">
    <location>
        <begin position="749"/>
        <end position="769"/>
    </location>
</feature>
<keyword evidence="9" id="KW-1185">Reference proteome</keyword>
<evidence type="ECO:0000313" key="9">
    <source>
        <dbReference type="Proteomes" id="UP000192596"/>
    </source>
</evidence>
<dbReference type="GO" id="GO:0005730">
    <property type="term" value="C:nucleolus"/>
    <property type="evidence" value="ECO:0007669"/>
    <property type="project" value="TreeGrafter"/>
</dbReference>
<name>A0A1V8TLV4_9PEZI</name>
<dbReference type="PANTHER" id="PTHR48039">
    <property type="entry name" value="RNA-BINDING MOTIF PROTEIN 14B"/>
    <property type="match status" value="1"/>
</dbReference>
<evidence type="ECO:0000256" key="6">
    <source>
        <dbReference type="SAM" id="MobiDB-lite"/>
    </source>
</evidence>
<dbReference type="FunFam" id="3.30.70.330:FF:000406">
    <property type="entry name" value="Related to Nucleolar protein NOP4"/>
    <property type="match status" value="1"/>
</dbReference>
<gene>
    <name evidence="8" type="ORF">B0A48_03015</name>
</gene>
<feature type="region of interest" description="Disordered" evidence="6">
    <location>
        <begin position="1"/>
        <end position="47"/>
    </location>
</feature>
<dbReference type="CDD" id="cd12676">
    <property type="entry name" value="RRM3_Nop4p"/>
    <property type="match status" value="1"/>
</dbReference>
<dbReference type="Gene3D" id="3.30.70.330">
    <property type="match status" value="4"/>
</dbReference>
<accession>A0A1V8TLV4</accession>
<feature type="domain" description="RRM" evidence="7">
    <location>
        <begin position="49"/>
        <end position="127"/>
    </location>
</feature>
<protein>
    <recommendedName>
        <fullName evidence="7">RRM domain-containing protein</fullName>
    </recommendedName>
</protein>
<feature type="compositionally biased region" description="Basic and acidic residues" evidence="6">
    <location>
        <begin position="128"/>
        <end position="153"/>
    </location>
</feature>
<dbReference type="InterPro" id="IPR034809">
    <property type="entry name" value="Nop4_RRM4"/>
</dbReference>
<dbReference type="GO" id="GO:0003729">
    <property type="term" value="F:mRNA binding"/>
    <property type="evidence" value="ECO:0007669"/>
    <property type="project" value="TreeGrafter"/>
</dbReference>
<feature type="compositionally biased region" description="Basic and acidic residues" evidence="6">
    <location>
        <begin position="703"/>
        <end position="719"/>
    </location>
</feature>
<evidence type="ECO:0000256" key="1">
    <source>
        <dbReference type="ARBA" id="ARBA00004123"/>
    </source>
</evidence>
<feature type="region of interest" description="Disordered" evidence="6">
    <location>
        <begin position="703"/>
        <end position="769"/>
    </location>
</feature>
<feature type="region of interest" description="Disordered" evidence="6">
    <location>
        <begin position="237"/>
        <end position="320"/>
    </location>
</feature>
<dbReference type="FunCoup" id="A0A1V8TLV4">
    <property type="interactions" value="2177"/>
</dbReference>
<dbReference type="STRING" id="1507870.A0A1V8TLV4"/>
<dbReference type="Pfam" id="PF00076">
    <property type="entry name" value="RRM_1"/>
    <property type="match status" value="3"/>
</dbReference>
<dbReference type="InterPro" id="IPR000504">
    <property type="entry name" value="RRM_dom"/>
</dbReference>
<reference evidence="9" key="1">
    <citation type="submission" date="2017-03" db="EMBL/GenBank/DDBJ databases">
        <title>Genomes of endolithic fungi from Antarctica.</title>
        <authorList>
            <person name="Coleine C."/>
            <person name="Masonjones S."/>
            <person name="Stajich J.E."/>
        </authorList>
    </citation>
    <scope>NUCLEOTIDE SEQUENCE [LARGE SCALE GENOMIC DNA]</scope>
    <source>
        <strain evidence="9">CCFEE 5527</strain>
    </source>
</reference>
<dbReference type="InterPro" id="IPR012677">
    <property type="entry name" value="Nucleotide-bd_a/b_plait_sf"/>
</dbReference>
<feature type="domain" description="RRM" evidence="7">
    <location>
        <begin position="155"/>
        <end position="233"/>
    </location>
</feature>
<feature type="domain" description="RRM" evidence="7">
    <location>
        <begin position="496"/>
        <end position="648"/>
    </location>
</feature>
<evidence type="ECO:0000256" key="4">
    <source>
        <dbReference type="ARBA" id="ARBA00023242"/>
    </source>
</evidence>
<keyword evidence="3 5" id="KW-0694">RNA-binding</keyword>
<dbReference type="PANTHER" id="PTHR48039:SF5">
    <property type="entry name" value="RNA-BINDING PROTEIN 28"/>
    <property type="match status" value="1"/>
</dbReference>
<feature type="domain" description="RRM" evidence="7">
    <location>
        <begin position="320"/>
        <end position="423"/>
    </location>
</feature>
<feature type="compositionally biased region" description="Basic and acidic residues" evidence="6">
    <location>
        <begin position="38"/>
        <end position="47"/>
    </location>
</feature>
<keyword evidence="2" id="KW-0677">Repeat</keyword>
<feature type="region of interest" description="Disordered" evidence="6">
    <location>
        <begin position="128"/>
        <end position="155"/>
    </location>
</feature>
<dbReference type="Proteomes" id="UP000192596">
    <property type="component" value="Unassembled WGS sequence"/>
</dbReference>
<dbReference type="InterPro" id="IPR034808">
    <property type="entry name" value="Nop4p_RRM3"/>
</dbReference>
<dbReference type="PROSITE" id="PS50102">
    <property type="entry name" value="RRM"/>
    <property type="match status" value="4"/>
</dbReference>
<feature type="compositionally biased region" description="Gly residues" evidence="6">
    <location>
        <begin position="727"/>
        <end position="740"/>
    </location>
</feature>
<dbReference type="SUPFAM" id="SSF54928">
    <property type="entry name" value="RNA-binding domain, RBD"/>
    <property type="match status" value="3"/>
</dbReference>
<dbReference type="EMBL" id="NAJO01000005">
    <property type="protein sequence ID" value="OQO12373.1"/>
    <property type="molecule type" value="Genomic_DNA"/>
</dbReference>
<dbReference type="SMART" id="SM00360">
    <property type="entry name" value="RRM"/>
    <property type="match status" value="4"/>
</dbReference>
<proteinExistence type="predicted"/>
<evidence type="ECO:0000256" key="5">
    <source>
        <dbReference type="PROSITE-ProRule" id="PRU00176"/>
    </source>
</evidence>
<dbReference type="InParanoid" id="A0A1V8TLV4"/>
<dbReference type="InterPro" id="IPR051945">
    <property type="entry name" value="RRM_MRD1_RNA_proc_ribogen"/>
</dbReference>
<evidence type="ECO:0000256" key="2">
    <source>
        <dbReference type="ARBA" id="ARBA00022737"/>
    </source>
</evidence>
<dbReference type="OrthoDB" id="267048at2759"/>
<organism evidence="8 9">
    <name type="scientific">Cryoendolithus antarcticus</name>
    <dbReference type="NCBI Taxonomy" id="1507870"/>
    <lineage>
        <taxon>Eukaryota</taxon>
        <taxon>Fungi</taxon>
        <taxon>Dikarya</taxon>
        <taxon>Ascomycota</taxon>
        <taxon>Pezizomycotina</taxon>
        <taxon>Dothideomycetes</taxon>
        <taxon>Dothideomycetidae</taxon>
        <taxon>Cladosporiales</taxon>
        <taxon>Cladosporiaceae</taxon>
        <taxon>Cryoendolithus</taxon>
    </lineage>
</organism>
<dbReference type="AlphaFoldDB" id="A0A1V8TLV4"/>
<evidence type="ECO:0000259" key="7">
    <source>
        <dbReference type="PROSITE" id="PS50102"/>
    </source>
</evidence>
<dbReference type="CDD" id="cd12677">
    <property type="entry name" value="RRM4_Nop4p"/>
    <property type="match status" value="1"/>
</dbReference>
<feature type="compositionally biased region" description="Basic and acidic residues" evidence="6">
    <location>
        <begin position="307"/>
        <end position="319"/>
    </location>
</feature>
<evidence type="ECO:0000313" key="8">
    <source>
        <dbReference type="EMBL" id="OQO12373.1"/>
    </source>
</evidence>